<dbReference type="Proteomes" id="UP001196530">
    <property type="component" value="Unassembled WGS sequence"/>
</dbReference>
<comment type="caution">
    <text evidence="2">The sequence shown here is derived from an EMBL/GenBank/DDBJ whole genome shotgun (WGS) entry which is preliminary data.</text>
</comment>
<feature type="transmembrane region" description="Helical" evidence="1">
    <location>
        <begin position="45"/>
        <end position="68"/>
    </location>
</feature>
<reference evidence="2" key="1">
    <citation type="journal article" date="2021" name="G3 (Bethesda)">
        <title>Genomic diversity, chromosomal rearrangements, and interspecies hybridization in the ogataea polymorpha species complex.</title>
        <authorList>
            <person name="Hanson S.J."/>
            <person name="Cinneide E.O."/>
            <person name="Salzberg L.I."/>
            <person name="Wolfe K.H."/>
            <person name="McGowan J."/>
            <person name="Fitzpatrick D.A."/>
            <person name="Matlin K."/>
        </authorList>
    </citation>
    <scope>NUCLEOTIDE SEQUENCE</scope>
    <source>
        <strain evidence="2">61-244</strain>
    </source>
</reference>
<gene>
    <name evidence="2" type="ORF">KL928_000559</name>
</gene>
<keyword evidence="1" id="KW-0472">Membrane</keyword>
<protein>
    <recommendedName>
        <fullName evidence="4">Transmembrane protein</fullName>
    </recommendedName>
</protein>
<evidence type="ECO:0000313" key="2">
    <source>
        <dbReference type="EMBL" id="KAG7822084.1"/>
    </source>
</evidence>
<dbReference type="GeneID" id="66124610"/>
<evidence type="ECO:0000256" key="1">
    <source>
        <dbReference type="SAM" id="Phobius"/>
    </source>
</evidence>
<dbReference type="RefSeq" id="XP_043062454.1">
    <property type="nucleotide sequence ID" value="XM_043206267.1"/>
</dbReference>
<organism evidence="2 3">
    <name type="scientific">Pichia angusta</name>
    <name type="common">Yeast</name>
    <name type="synonym">Hansenula polymorpha</name>
    <dbReference type="NCBI Taxonomy" id="870730"/>
    <lineage>
        <taxon>Eukaryota</taxon>
        <taxon>Fungi</taxon>
        <taxon>Dikarya</taxon>
        <taxon>Ascomycota</taxon>
        <taxon>Saccharomycotina</taxon>
        <taxon>Pichiomycetes</taxon>
        <taxon>Pichiales</taxon>
        <taxon>Pichiaceae</taxon>
        <taxon>Ogataea</taxon>
    </lineage>
</organism>
<evidence type="ECO:0000313" key="3">
    <source>
        <dbReference type="Proteomes" id="UP001196530"/>
    </source>
</evidence>
<evidence type="ECO:0008006" key="4">
    <source>
        <dbReference type="Google" id="ProtNLM"/>
    </source>
</evidence>
<accession>A0AAN6I8D2</accession>
<proteinExistence type="predicted"/>
<dbReference type="AlphaFoldDB" id="A0AAN6I8D2"/>
<keyword evidence="1" id="KW-1133">Transmembrane helix</keyword>
<sequence>MTNSNAASAAALAGKLRRMLGANPRVNPRRPRSAYTCFTASKYRLYLGFFTSSIMITFFTTSAGYAVIQKHPRCDQLVRPPPDNEVGAENHGRHEALVQRAEAVVSDQFDQTVDRPGELPGFRVVLDLQPRLQLFYRRSHKGHGESRSEAGQTAACKGQFFLCWVQVVLDEPAVQGERAEHDGVHEHPAHERRREALVESPNSFVAQSFQRAVDGAFEAALGGLETHFDGVERVADRVLHDAREHARDEPGVPRRVARVCGHGEK</sequence>
<keyword evidence="1" id="KW-0812">Transmembrane</keyword>
<dbReference type="EMBL" id="JAHLUX010000001">
    <property type="protein sequence ID" value="KAG7822084.1"/>
    <property type="molecule type" value="Genomic_DNA"/>
</dbReference>
<name>A0AAN6I8D2_PICAN</name>